<dbReference type="OrthoDB" id="5146285at2"/>
<accession>A0A239BTX5</accession>
<reference evidence="1 2" key="1">
    <citation type="submission" date="2017-06" db="EMBL/GenBank/DDBJ databases">
        <authorList>
            <person name="Kim H.J."/>
            <person name="Triplett B.A."/>
        </authorList>
    </citation>
    <scope>NUCLEOTIDE SEQUENCE [LARGE SCALE GENOMIC DNA]</scope>
    <source>
        <strain evidence="1 2">DSM 44715</strain>
    </source>
</reference>
<name>A0A239BTX5_9ACTN</name>
<dbReference type="AlphaFoldDB" id="A0A239BTX5"/>
<proteinExistence type="predicted"/>
<evidence type="ECO:0000313" key="1">
    <source>
        <dbReference type="EMBL" id="SNS11495.1"/>
    </source>
</evidence>
<sequence length="310" mass="32367">MTAPAPEQAATTAPAPAPALVPLPEGRYACADCGVMAPEGAPFSSKVPVFKGQWYSGPGTRVPTHAGDVLLARCPSCARRASLAVRLLSARPDVLARRGTVAHEHLVAALCGLTVAGGSPTDHSDPERLIQEFAAGGVAARWSSLAADHPGECTSAPWAHVPDEVRADLRGVAARLLAVRKAAGEPPVDLAPPAGGGCAMCGLASVRLSAAQVVSQGGREQARAKVWTPRTVEGRDGALCTPCNDAAERAGAVGWSAFERAYLEHLRRAGVDDIERARVRRRLEDRELTVRPWCTSGAAVSSVPWAHVRA</sequence>
<organism evidence="1 2">
    <name type="scientific">Actinomadura meyerae</name>
    <dbReference type="NCBI Taxonomy" id="240840"/>
    <lineage>
        <taxon>Bacteria</taxon>
        <taxon>Bacillati</taxon>
        <taxon>Actinomycetota</taxon>
        <taxon>Actinomycetes</taxon>
        <taxon>Streptosporangiales</taxon>
        <taxon>Thermomonosporaceae</taxon>
        <taxon>Actinomadura</taxon>
    </lineage>
</organism>
<gene>
    <name evidence="1" type="ORF">SAMN05443665_100157</name>
</gene>
<dbReference type="Proteomes" id="UP000198318">
    <property type="component" value="Unassembled WGS sequence"/>
</dbReference>
<evidence type="ECO:0000313" key="2">
    <source>
        <dbReference type="Proteomes" id="UP000198318"/>
    </source>
</evidence>
<dbReference type="RefSeq" id="WP_089323815.1">
    <property type="nucleotide sequence ID" value="NZ_FZOR01000001.1"/>
</dbReference>
<protein>
    <submittedName>
        <fullName evidence="1">Uncharacterized protein</fullName>
    </submittedName>
</protein>
<dbReference type="EMBL" id="FZOR01000001">
    <property type="protein sequence ID" value="SNS11495.1"/>
    <property type="molecule type" value="Genomic_DNA"/>
</dbReference>
<keyword evidence="2" id="KW-1185">Reference proteome</keyword>